<organism evidence="1 2">
    <name type="scientific">Zhihengliuella salsuginis</name>
    <dbReference type="NCBI Taxonomy" id="578222"/>
    <lineage>
        <taxon>Bacteria</taxon>
        <taxon>Bacillati</taxon>
        <taxon>Actinomycetota</taxon>
        <taxon>Actinomycetes</taxon>
        <taxon>Micrococcales</taxon>
        <taxon>Micrococcaceae</taxon>
        <taxon>Zhihengliuella</taxon>
    </lineage>
</organism>
<protein>
    <submittedName>
        <fullName evidence="1">Uncharacterized protein</fullName>
    </submittedName>
</protein>
<name>A0ABQ3GET0_9MICC</name>
<dbReference type="Proteomes" id="UP000642819">
    <property type="component" value="Unassembled WGS sequence"/>
</dbReference>
<evidence type="ECO:0000313" key="1">
    <source>
        <dbReference type="EMBL" id="GHD03834.1"/>
    </source>
</evidence>
<proteinExistence type="predicted"/>
<dbReference type="EMBL" id="BMXK01000004">
    <property type="protein sequence ID" value="GHD03834.1"/>
    <property type="molecule type" value="Genomic_DNA"/>
</dbReference>
<evidence type="ECO:0000313" key="2">
    <source>
        <dbReference type="Proteomes" id="UP000642819"/>
    </source>
</evidence>
<reference evidence="2" key="1">
    <citation type="journal article" date="2019" name="Int. J. Syst. Evol. Microbiol.">
        <title>The Global Catalogue of Microorganisms (GCM) 10K type strain sequencing project: providing services to taxonomists for standard genome sequencing and annotation.</title>
        <authorList>
            <consortium name="The Broad Institute Genomics Platform"/>
            <consortium name="The Broad Institute Genome Sequencing Center for Infectious Disease"/>
            <person name="Wu L."/>
            <person name="Ma J."/>
        </authorList>
    </citation>
    <scope>NUCLEOTIDE SEQUENCE [LARGE SCALE GENOMIC DNA]</scope>
    <source>
        <strain evidence="2">KCTC 19466</strain>
    </source>
</reference>
<gene>
    <name evidence="1" type="ORF">GCM10008096_10400</name>
</gene>
<keyword evidence="2" id="KW-1185">Reference proteome</keyword>
<comment type="caution">
    <text evidence="1">The sequence shown here is derived from an EMBL/GenBank/DDBJ whole genome shotgun (WGS) entry which is preliminary data.</text>
</comment>
<accession>A0ABQ3GET0</accession>
<sequence>MFERSGPGWQVSARSHMSMLIALYIRDLAGIRNATPALYDTPQTPLLSPLNPPVKPRAADEISRAEFAELCQEWHQWWRRIVTRYDLDGSPAESESPEPGLLGQPHFSAYSSSPSLQRLIRAHYGAATDWAHERRREYNSLSREHVAAGRRQVVESLVEERSMETGPTSEITLNMIELPLAERRAWLVGERTVILSQELVHDERLLRSYLEPMIRFIG</sequence>